<dbReference type="InterPro" id="IPR020575">
    <property type="entry name" value="Hsp90_N"/>
</dbReference>
<feature type="binding site" evidence="9">
    <location>
        <begin position="132"/>
        <end position="137"/>
    </location>
    <ligand>
        <name>ATP</name>
        <dbReference type="ChEBI" id="CHEBI:30616"/>
    </ligand>
</feature>
<dbReference type="EMBL" id="FOVR01000011">
    <property type="protein sequence ID" value="SFO70339.1"/>
    <property type="molecule type" value="Genomic_DNA"/>
</dbReference>
<dbReference type="SUPFAM" id="SSF55874">
    <property type="entry name" value="ATPase domain of HSP90 chaperone/DNA topoisomerase II/histidine kinase"/>
    <property type="match status" value="1"/>
</dbReference>
<name>A0A1I5JCD9_9HYPH</name>
<dbReference type="Gene3D" id="3.30.565.10">
    <property type="entry name" value="Histidine kinase-like ATPase, C-terminal domain"/>
    <property type="match status" value="1"/>
</dbReference>
<comment type="caution">
    <text evidence="8">Lacks conserved residue(s) required for the propagation of feature annotation.</text>
</comment>
<dbReference type="InterPro" id="IPR020568">
    <property type="entry name" value="Ribosomal_Su5_D2-typ_SF"/>
</dbReference>
<feature type="domain" description="Histidine kinase/HSP90-like ATPase" evidence="11">
    <location>
        <begin position="35"/>
        <end position="195"/>
    </location>
</feature>
<evidence type="ECO:0000256" key="9">
    <source>
        <dbReference type="PIRSR" id="PIRSR002583-1"/>
    </source>
</evidence>
<comment type="subcellular location">
    <subcellularLocation>
        <location evidence="1 8">Cytoplasm</location>
    </subcellularLocation>
</comment>
<feature type="binding site" evidence="9">
    <location>
        <position position="46"/>
    </location>
    <ligand>
        <name>ATP</name>
        <dbReference type="ChEBI" id="CHEBI:30616"/>
    </ligand>
</feature>
<dbReference type="GO" id="GO:0016887">
    <property type="term" value="F:ATP hydrolysis activity"/>
    <property type="evidence" value="ECO:0007669"/>
    <property type="project" value="InterPro"/>
</dbReference>
<organism evidence="12 13">
    <name type="scientific">Cohaesibacter marisflavi</name>
    <dbReference type="NCBI Taxonomy" id="655353"/>
    <lineage>
        <taxon>Bacteria</taxon>
        <taxon>Pseudomonadati</taxon>
        <taxon>Pseudomonadota</taxon>
        <taxon>Alphaproteobacteria</taxon>
        <taxon>Hyphomicrobiales</taxon>
        <taxon>Cohaesibacteraceae</taxon>
    </lineage>
</organism>
<sequence>MTDEAQTPAAGAETHSFEAEVSRLLHLMVHAVYSNKEIFLRELISNAADACEKLRHEALTNSDLTRNDPTFKITLSSDGKAGTLKVVDNGVGMSKEELIDNLGTIARSGTRAFLDQLASSSNGEDGSALIGQFGIGFYSAFMVADSVEVVSRRAGADEAWRWSSDGMGSYEIAPASDEDAPVRGTKITLYLKEDEKSFADPVTIRRVVREYSSHVPVPIRLMSYNEEAKAIDEEELTDGSALWIKPKSDITEEQYTEFYQHTAGQFDHPALTIHYRAEGRTEYNVLAFVPEHKPFDLFDPNRKGRIKLYVRRVFITDDADVLPAYLRFVRGVVDSEDIPLNISREMLQDNPILNAISKGVTNRILSELEKLANKEEEKFASVWEAFGPVIKEGLYEDPERRDQLFKLVRFNTTKGDNRTLAQYVEDLKENQTAIYYALGDSKEAILASPQLEGYQARDVEVLLLSDAVDAFWVQTALGFDGKSFKSISQGGADLDLIEKPEKEEDKGKSEEDKAKEQGDVAELVTFVKETLGEAVSDVRISARLATSPVCIVAPDYGPDRQLEKLMRSQKGAEVGMKPILEVNPDHSLIRMLADQYKAASDKASVEDGAHLLLDQALILDGEHPTNPADFATRLSKVMMSGLK</sequence>
<dbReference type="SUPFAM" id="SSF110942">
    <property type="entry name" value="HSP90 C-terminal domain"/>
    <property type="match status" value="1"/>
</dbReference>
<comment type="subunit">
    <text evidence="8">Homodimer.</text>
</comment>
<dbReference type="NCBIfam" id="NF003555">
    <property type="entry name" value="PRK05218.1"/>
    <property type="match status" value="1"/>
</dbReference>
<feature type="binding site" evidence="9">
    <location>
        <position position="344"/>
    </location>
    <ligand>
        <name>ATP</name>
        <dbReference type="ChEBI" id="CHEBI:30616"/>
    </ligand>
</feature>
<evidence type="ECO:0000256" key="5">
    <source>
        <dbReference type="ARBA" id="ARBA00022840"/>
    </source>
</evidence>
<comment type="similarity">
    <text evidence="2 8">Belongs to the heat shock protein 90 family.</text>
</comment>
<evidence type="ECO:0000313" key="13">
    <source>
        <dbReference type="Proteomes" id="UP000199236"/>
    </source>
</evidence>
<dbReference type="HAMAP" id="MF_00505">
    <property type="entry name" value="HSP90"/>
    <property type="match status" value="1"/>
</dbReference>
<feature type="compositionally biased region" description="Basic and acidic residues" evidence="10">
    <location>
        <begin position="496"/>
        <end position="517"/>
    </location>
</feature>
<feature type="binding site" evidence="9">
    <location>
        <position position="93"/>
    </location>
    <ligand>
        <name>ATP</name>
        <dbReference type="ChEBI" id="CHEBI:30616"/>
    </ligand>
</feature>
<dbReference type="SMART" id="SM00387">
    <property type="entry name" value="HATPase_c"/>
    <property type="match status" value="1"/>
</dbReference>
<gene>
    <name evidence="8" type="primary">htpG</name>
    <name evidence="12" type="ORF">SAMN04488056_11175</name>
</gene>
<dbReference type="SUPFAM" id="SSF54211">
    <property type="entry name" value="Ribosomal protein S5 domain 2-like"/>
    <property type="match status" value="1"/>
</dbReference>
<evidence type="ECO:0000313" key="12">
    <source>
        <dbReference type="EMBL" id="SFO70339.1"/>
    </source>
</evidence>
<feature type="binding site" evidence="9">
    <location>
        <position position="101"/>
    </location>
    <ligand>
        <name>ATP</name>
        <dbReference type="ChEBI" id="CHEBI:30616"/>
    </ligand>
</feature>
<comment type="function">
    <text evidence="8">Molecular chaperone. Has ATPase activity.</text>
</comment>
<dbReference type="InterPro" id="IPR019805">
    <property type="entry name" value="Heat_shock_protein_90_CS"/>
</dbReference>
<evidence type="ECO:0000256" key="3">
    <source>
        <dbReference type="ARBA" id="ARBA00022490"/>
    </source>
</evidence>
<dbReference type="PIRSF" id="PIRSF002583">
    <property type="entry name" value="Hsp90"/>
    <property type="match status" value="1"/>
</dbReference>
<evidence type="ECO:0000256" key="6">
    <source>
        <dbReference type="ARBA" id="ARBA00023016"/>
    </source>
</evidence>
<dbReference type="GO" id="GO:0005737">
    <property type="term" value="C:cytoplasm"/>
    <property type="evidence" value="ECO:0007669"/>
    <property type="project" value="UniProtKB-SubCell"/>
</dbReference>
<evidence type="ECO:0000256" key="7">
    <source>
        <dbReference type="ARBA" id="ARBA00023186"/>
    </source>
</evidence>
<evidence type="ECO:0000256" key="1">
    <source>
        <dbReference type="ARBA" id="ARBA00004496"/>
    </source>
</evidence>
<feature type="binding site" evidence="9">
    <location>
        <position position="42"/>
    </location>
    <ligand>
        <name>ATP</name>
        <dbReference type="ChEBI" id="CHEBI:30616"/>
    </ligand>
</feature>
<dbReference type="CDD" id="cd16927">
    <property type="entry name" value="HATPase_Hsp90-like"/>
    <property type="match status" value="1"/>
</dbReference>
<dbReference type="Gene3D" id="3.40.50.11260">
    <property type="match status" value="1"/>
</dbReference>
<dbReference type="InterPro" id="IPR001404">
    <property type="entry name" value="Hsp90_fam"/>
</dbReference>
<dbReference type="PANTHER" id="PTHR11528">
    <property type="entry name" value="HEAT SHOCK PROTEIN 90 FAMILY MEMBER"/>
    <property type="match status" value="1"/>
</dbReference>
<dbReference type="PRINTS" id="PR00775">
    <property type="entry name" value="HEATSHOCK90"/>
</dbReference>
<dbReference type="Proteomes" id="UP000199236">
    <property type="component" value="Unassembled WGS sequence"/>
</dbReference>
<feature type="region of interest" description="Disordered" evidence="10">
    <location>
        <begin position="495"/>
        <end position="517"/>
    </location>
</feature>
<keyword evidence="13" id="KW-1185">Reference proteome</keyword>
<proteinExistence type="inferred from homology"/>
<keyword evidence="6 8" id="KW-0346">Stress response</keyword>
<dbReference type="Gene3D" id="1.20.120.790">
    <property type="entry name" value="Heat shock protein 90, C-terminal domain"/>
    <property type="match status" value="1"/>
</dbReference>
<dbReference type="InterPro" id="IPR003594">
    <property type="entry name" value="HATPase_dom"/>
</dbReference>
<evidence type="ECO:0000256" key="4">
    <source>
        <dbReference type="ARBA" id="ARBA00022741"/>
    </source>
</evidence>
<evidence type="ECO:0000256" key="8">
    <source>
        <dbReference type="HAMAP-Rule" id="MF_00505"/>
    </source>
</evidence>
<dbReference type="InterPro" id="IPR037196">
    <property type="entry name" value="HSP90_C"/>
</dbReference>
<dbReference type="RefSeq" id="WP_090074563.1">
    <property type="nucleotide sequence ID" value="NZ_FOVR01000011.1"/>
</dbReference>
<dbReference type="OrthoDB" id="9802640at2"/>
<feature type="binding site" evidence="9">
    <location>
        <begin position="108"/>
        <end position="109"/>
    </location>
    <ligand>
        <name>ATP</name>
        <dbReference type="ChEBI" id="CHEBI:30616"/>
    </ligand>
</feature>
<keyword evidence="5 8" id="KW-0067">ATP-binding</keyword>
<protein>
    <recommendedName>
        <fullName evidence="8">Chaperone protein HtpG</fullName>
    </recommendedName>
    <alternativeName>
        <fullName evidence="8">Heat shock protein HtpG</fullName>
    </alternativeName>
    <alternativeName>
        <fullName evidence="8">High temperature protein G</fullName>
    </alternativeName>
</protein>
<feature type="region of interest" description="A; substrate-binding" evidence="8">
    <location>
        <begin position="1"/>
        <end position="344"/>
    </location>
</feature>
<keyword evidence="7 8" id="KW-0143">Chaperone</keyword>
<feature type="region of interest" description="C" evidence="8">
    <location>
        <begin position="565"/>
        <end position="643"/>
    </location>
</feature>
<keyword evidence="4 8" id="KW-0547">Nucleotide-binding</keyword>
<dbReference type="GO" id="GO:0005524">
    <property type="term" value="F:ATP binding"/>
    <property type="evidence" value="ECO:0007669"/>
    <property type="project" value="UniProtKB-UniRule"/>
</dbReference>
<keyword evidence="3 8" id="KW-0963">Cytoplasm</keyword>
<accession>A0A1I5JCD9</accession>
<dbReference type="GO" id="GO:0140662">
    <property type="term" value="F:ATP-dependent protein folding chaperone"/>
    <property type="evidence" value="ECO:0007669"/>
    <property type="project" value="InterPro"/>
</dbReference>
<evidence type="ECO:0000256" key="10">
    <source>
        <dbReference type="SAM" id="MobiDB-lite"/>
    </source>
</evidence>
<reference evidence="12 13" key="1">
    <citation type="submission" date="2016-10" db="EMBL/GenBank/DDBJ databases">
        <authorList>
            <person name="de Groot N.N."/>
        </authorList>
    </citation>
    <scope>NUCLEOTIDE SEQUENCE [LARGE SCALE GENOMIC DNA]</scope>
    <source>
        <strain evidence="12 13">CGMCC 1.9157</strain>
    </source>
</reference>
<evidence type="ECO:0000259" key="11">
    <source>
        <dbReference type="SMART" id="SM00387"/>
    </source>
</evidence>
<dbReference type="STRING" id="655353.SAMN04488056_11175"/>
<dbReference type="InterPro" id="IPR036890">
    <property type="entry name" value="HATPase_C_sf"/>
</dbReference>
<dbReference type="AlphaFoldDB" id="A0A1I5JCD9"/>
<dbReference type="Gene3D" id="3.30.230.80">
    <property type="match status" value="1"/>
</dbReference>
<feature type="binding site" evidence="9">
    <location>
        <position position="185"/>
    </location>
    <ligand>
        <name>ATP</name>
        <dbReference type="ChEBI" id="CHEBI:30616"/>
    </ligand>
</feature>
<evidence type="ECO:0000256" key="2">
    <source>
        <dbReference type="ARBA" id="ARBA00008239"/>
    </source>
</evidence>
<dbReference type="GO" id="GO:0051082">
    <property type="term" value="F:unfolded protein binding"/>
    <property type="evidence" value="ECO:0007669"/>
    <property type="project" value="UniProtKB-UniRule"/>
</dbReference>
<feature type="binding site" evidence="9">
    <location>
        <position position="88"/>
    </location>
    <ligand>
        <name>ATP</name>
        <dbReference type="ChEBI" id="CHEBI:30616"/>
    </ligand>
</feature>
<dbReference type="FunFam" id="3.30.565.10:FF:000009">
    <property type="entry name" value="Molecular chaperone HtpG"/>
    <property type="match status" value="1"/>
</dbReference>
<dbReference type="PROSITE" id="PS00298">
    <property type="entry name" value="HSP90"/>
    <property type="match status" value="1"/>
</dbReference>
<dbReference type="Pfam" id="PF13589">
    <property type="entry name" value="HATPase_c_3"/>
    <property type="match status" value="1"/>
</dbReference>
<dbReference type="Pfam" id="PF00183">
    <property type="entry name" value="HSP90"/>
    <property type="match status" value="1"/>
</dbReference>